<dbReference type="OMA" id="YEMEMSW"/>
<evidence type="ECO:0000313" key="9">
    <source>
        <dbReference type="EnsemblPlants" id="KQL26085"/>
    </source>
</evidence>
<evidence type="ECO:0000256" key="2">
    <source>
        <dbReference type="ARBA" id="ARBA00009087"/>
    </source>
</evidence>
<feature type="compositionally biased region" description="Basic and acidic residues" evidence="5">
    <location>
        <begin position="570"/>
        <end position="595"/>
    </location>
</feature>
<feature type="compositionally biased region" description="Basic and acidic residues" evidence="5">
    <location>
        <begin position="777"/>
        <end position="795"/>
    </location>
</feature>
<dbReference type="GO" id="GO:0003723">
    <property type="term" value="F:RNA binding"/>
    <property type="evidence" value="ECO:0000318"/>
    <property type="project" value="GO_Central"/>
</dbReference>
<dbReference type="Gramene" id="KQL26085">
    <property type="protein sequence ID" value="KQL26085"/>
    <property type="gene ID" value="SETIT_028947mg"/>
</dbReference>
<dbReference type="InterPro" id="IPR039754">
    <property type="entry name" value="Esf1"/>
</dbReference>
<feature type="compositionally biased region" description="Acidic residues" evidence="5">
    <location>
        <begin position="335"/>
        <end position="385"/>
    </location>
</feature>
<dbReference type="ExpressionAtlas" id="K3ZQR7">
    <property type="expression patterns" value="baseline"/>
</dbReference>
<feature type="compositionally biased region" description="Basic residues" evidence="5">
    <location>
        <begin position="692"/>
        <end position="703"/>
    </location>
</feature>
<feature type="compositionally biased region" description="Acidic residues" evidence="5">
    <location>
        <begin position="184"/>
        <end position="218"/>
    </location>
</feature>
<evidence type="ECO:0000313" key="8">
    <source>
        <dbReference type="EMBL" id="RCV13350.1"/>
    </source>
</evidence>
<gene>
    <name evidence="9" type="primary">LOC101778470</name>
    <name evidence="8" type="ORF">SETIT_2G339100v2</name>
</gene>
<dbReference type="OrthoDB" id="431825at2759"/>
<organism evidence="9 10">
    <name type="scientific">Setaria italica</name>
    <name type="common">Foxtail millet</name>
    <name type="synonym">Panicum italicum</name>
    <dbReference type="NCBI Taxonomy" id="4555"/>
    <lineage>
        <taxon>Eukaryota</taxon>
        <taxon>Viridiplantae</taxon>
        <taxon>Streptophyta</taxon>
        <taxon>Embryophyta</taxon>
        <taxon>Tracheophyta</taxon>
        <taxon>Spermatophyta</taxon>
        <taxon>Magnoliopsida</taxon>
        <taxon>Liliopsida</taxon>
        <taxon>Poales</taxon>
        <taxon>Poaceae</taxon>
        <taxon>PACMAD clade</taxon>
        <taxon>Panicoideae</taxon>
        <taxon>Panicodae</taxon>
        <taxon>Paniceae</taxon>
        <taxon>Cenchrinae</taxon>
        <taxon>Setaria</taxon>
    </lineage>
</organism>
<dbReference type="EnsemblPlants" id="KQL26085">
    <property type="protein sequence ID" value="KQL26085"/>
    <property type="gene ID" value="SETIT_028947mg"/>
</dbReference>
<reference evidence="8 10" key="1">
    <citation type="journal article" date="2012" name="Nat. Biotechnol.">
        <title>Reference genome sequence of the model plant Setaria.</title>
        <authorList>
            <person name="Bennetzen J.L."/>
            <person name="Schmutz J."/>
            <person name="Wang H."/>
            <person name="Percifield R."/>
            <person name="Hawkins J."/>
            <person name="Pontaroli A.C."/>
            <person name="Estep M."/>
            <person name="Feng L."/>
            <person name="Vaughn J.N."/>
            <person name="Grimwood J."/>
            <person name="Jenkins J."/>
            <person name="Barry K."/>
            <person name="Lindquist E."/>
            <person name="Hellsten U."/>
            <person name="Deshpande S."/>
            <person name="Wang X."/>
            <person name="Wu X."/>
            <person name="Mitros T."/>
            <person name="Triplett J."/>
            <person name="Yang X."/>
            <person name="Ye C.Y."/>
            <person name="Mauro-Herrera M."/>
            <person name="Wang L."/>
            <person name="Li P."/>
            <person name="Sharma M."/>
            <person name="Sharma R."/>
            <person name="Ronald P.C."/>
            <person name="Panaud O."/>
            <person name="Kellogg E.A."/>
            <person name="Brutnell T.P."/>
            <person name="Doust A.N."/>
            <person name="Tuskan G.A."/>
            <person name="Rokhsar D."/>
            <person name="Devos K.M."/>
        </authorList>
    </citation>
    <scope>NUCLEOTIDE SEQUENCE [LARGE SCALE GENOMIC DNA]</scope>
    <source>
        <strain evidence="10">cv. Yugu1</strain>
        <strain evidence="8">Yugu1</strain>
    </source>
</reference>
<feature type="compositionally biased region" description="Basic and acidic residues" evidence="5">
    <location>
        <begin position="656"/>
        <end position="674"/>
    </location>
</feature>
<evidence type="ECO:0000259" key="7">
    <source>
        <dbReference type="Pfam" id="PF25121"/>
    </source>
</evidence>
<sequence length="816" mass="92443">MAPPASSDEPSRHKKAKKSKPDKEEKKHKKRSQERPATEDAPVPDATERKKRKHKEGREGTRDGKKSKKEGKHEGKAVGAEADEAGRDEKMRRAMEDERFAAARTDPRFRPMRRKEAKVALDSRFSSMMTDPRFASSAAPVDKRGRSRKKRENPLLNYYLNQEEEEEEEGKEKVKKEKAKLVKEEDDEEEEEDEEQDEDESSSSDDDEDEDVDDDDENSVGSDIAHYLLGRHDDTATIDKETHRLAVVNMDWDHIKVCADAVIFELENGRSELLCLNKNAVDLYMVMNSCLPKGGRVLSVSIYPSEFGLKCMEIESTQGPAALVNANVDGKNSDADEDDKNDDEDNIDADDDDDEDDKNDDEDNTDADDDEDITDDDNDEEELDSDKENNKLRAYELKRLKYYYAVVVCDSSTTANHLYMTLDGTELLKTANVFDLQFIPDSREFKHPARDVATEVPPSYKEPDFETRALQHSRVKLTWDEDEPERKKVLRRKFTDDQLDELDMYLASDDSASEDDSVDNSDDESLPNGGSKRKLTKEERLALLLGGDKSDEEQTDGQDMEITFNTELEDLSKRVLERKSNEEKTVWEKHQEKMKEKKKAKKRGLKDEDDNDHYSSEDEPNEDDDFFAAELSDEEPKPSKSKKHNAKAKDKGKRKGKDDSTEEHLEPEATKEELELLVAGDQDTASGAKGYNLKRKKGKKGKKGKEESIEDKLPDIDLSKDDRFSAMFTSHLFALDPTDPQYKRSAPFMRKQTGKPGAHASKAEGSSLGGALPPDDAAAKNNDDQKPDGASKEKLQILSAVKSLKRNLGAFKSKNR</sequence>
<dbReference type="EMBL" id="CM003529">
    <property type="protein sequence ID" value="RCV13350.1"/>
    <property type="molecule type" value="Genomic_DNA"/>
</dbReference>
<feature type="compositionally biased region" description="Acidic residues" evidence="5">
    <location>
        <begin position="550"/>
        <end position="559"/>
    </location>
</feature>
<keyword evidence="4" id="KW-0539">Nucleus</keyword>
<dbReference type="HOGENOM" id="CLU_010564_1_1_1"/>
<dbReference type="AlphaFoldDB" id="K3ZQR7"/>
<feature type="compositionally biased region" description="Basic residues" evidence="5">
    <location>
        <begin position="639"/>
        <end position="655"/>
    </location>
</feature>
<feature type="region of interest" description="Disordered" evidence="5">
    <location>
        <begin position="509"/>
        <end position="716"/>
    </location>
</feature>
<dbReference type="GO" id="GO:0005730">
    <property type="term" value="C:nucleolus"/>
    <property type="evidence" value="ECO:0007669"/>
    <property type="project" value="UniProtKB-SubCell"/>
</dbReference>
<keyword evidence="10" id="KW-1185">Reference proteome</keyword>
<dbReference type="FunCoup" id="K3ZQR7">
    <property type="interactions" value="2046"/>
</dbReference>
<feature type="domain" description="NUC153" evidence="6">
    <location>
        <begin position="721"/>
        <end position="747"/>
    </location>
</feature>
<dbReference type="PANTHER" id="PTHR12202:SF0">
    <property type="entry name" value="ESF1 HOMOLOG"/>
    <property type="match status" value="1"/>
</dbReference>
<name>K3ZQR7_SETIT</name>
<dbReference type="InterPro" id="IPR012580">
    <property type="entry name" value="NUC153"/>
</dbReference>
<dbReference type="GO" id="GO:0006364">
    <property type="term" value="P:rRNA processing"/>
    <property type="evidence" value="ECO:0000318"/>
    <property type="project" value="GO_Central"/>
</dbReference>
<dbReference type="Proteomes" id="UP000004995">
    <property type="component" value="Unassembled WGS sequence"/>
</dbReference>
<evidence type="ECO:0000313" key="10">
    <source>
        <dbReference type="Proteomes" id="UP000004995"/>
    </source>
</evidence>
<feature type="region of interest" description="Disordered" evidence="5">
    <location>
        <begin position="1"/>
        <end position="221"/>
    </location>
</feature>
<feature type="compositionally biased region" description="Basic and acidic residues" evidence="5">
    <location>
        <begin position="704"/>
        <end position="716"/>
    </location>
</feature>
<evidence type="ECO:0000256" key="4">
    <source>
        <dbReference type="ARBA" id="ARBA00023242"/>
    </source>
</evidence>
<dbReference type="InterPro" id="IPR056750">
    <property type="entry name" value="RRM_ESF1"/>
</dbReference>
<feature type="region of interest" description="Disordered" evidence="5">
    <location>
        <begin position="737"/>
        <end position="798"/>
    </location>
</feature>
<evidence type="ECO:0000256" key="1">
    <source>
        <dbReference type="ARBA" id="ARBA00004604"/>
    </source>
</evidence>
<feature type="compositionally biased region" description="Basic and acidic residues" evidence="5">
    <location>
        <begin position="84"/>
        <end position="109"/>
    </location>
</feature>
<reference evidence="8" key="2">
    <citation type="submission" date="2015-07" db="EMBL/GenBank/DDBJ databases">
        <authorList>
            <person name="Noorani M."/>
        </authorList>
    </citation>
    <scope>NUCLEOTIDE SEQUENCE</scope>
    <source>
        <strain evidence="8">Yugu1</strain>
    </source>
</reference>
<dbReference type="STRING" id="4555.K3ZQR7"/>
<reference evidence="9" key="3">
    <citation type="submission" date="2018-08" db="UniProtKB">
        <authorList>
            <consortium name="EnsemblPlants"/>
        </authorList>
    </citation>
    <scope>IDENTIFICATION</scope>
    <source>
        <strain evidence="9">Yugu1</strain>
    </source>
</reference>
<feature type="domain" description="ESF1 RRM" evidence="7">
    <location>
        <begin position="279"/>
        <end position="454"/>
    </location>
</feature>
<accession>K3ZQR7</accession>
<keyword evidence="3" id="KW-0175">Coiled coil</keyword>
<feature type="compositionally biased region" description="Acidic residues" evidence="5">
    <location>
        <begin position="607"/>
        <end position="633"/>
    </location>
</feature>
<dbReference type="Pfam" id="PF25121">
    <property type="entry name" value="RRM_ESF1"/>
    <property type="match status" value="1"/>
</dbReference>
<dbReference type="PANTHER" id="PTHR12202">
    <property type="entry name" value="ESF1 HOMOLOG"/>
    <property type="match status" value="1"/>
</dbReference>
<comment type="similarity">
    <text evidence="2">Belongs to the ESF1 family.</text>
</comment>
<feature type="region of interest" description="Disordered" evidence="5">
    <location>
        <begin position="325"/>
        <end position="388"/>
    </location>
</feature>
<feature type="compositionally biased region" description="Acidic residues" evidence="5">
    <location>
        <begin position="511"/>
        <end position="525"/>
    </location>
</feature>
<dbReference type="eggNOG" id="KOG2318">
    <property type="taxonomic scope" value="Eukaryota"/>
</dbReference>
<evidence type="ECO:0000256" key="5">
    <source>
        <dbReference type="SAM" id="MobiDB-lite"/>
    </source>
</evidence>
<evidence type="ECO:0000256" key="3">
    <source>
        <dbReference type="ARBA" id="ARBA00023054"/>
    </source>
</evidence>
<proteinExistence type="inferred from homology"/>
<dbReference type="EMBL" id="AGNK02001277">
    <property type="status" value="NOT_ANNOTATED_CDS"/>
    <property type="molecule type" value="Genomic_DNA"/>
</dbReference>
<evidence type="ECO:0000259" key="6">
    <source>
        <dbReference type="Pfam" id="PF08159"/>
    </source>
</evidence>
<feature type="compositionally biased region" description="Basic and acidic residues" evidence="5">
    <location>
        <begin position="170"/>
        <end position="183"/>
    </location>
</feature>
<comment type="subcellular location">
    <subcellularLocation>
        <location evidence="1">Nucleus</location>
        <location evidence="1">Nucleolus</location>
    </subcellularLocation>
</comment>
<dbReference type="Pfam" id="PF08159">
    <property type="entry name" value="NUC153"/>
    <property type="match status" value="1"/>
</dbReference>
<protein>
    <submittedName>
        <fullName evidence="8 9">Uncharacterized protein</fullName>
    </submittedName>
</protein>